<feature type="domain" description="PA" evidence="3">
    <location>
        <begin position="76"/>
        <end position="162"/>
    </location>
</feature>
<proteinExistence type="inferred from homology"/>
<dbReference type="Proteomes" id="UP000017836">
    <property type="component" value="Unassembled WGS sequence"/>
</dbReference>
<evidence type="ECO:0000259" key="3">
    <source>
        <dbReference type="Pfam" id="PF02225"/>
    </source>
</evidence>
<evidence type="ECO:0000256" key="2">
    <source>
        <dbReference type="ARBA" id="ARBA00022729"/>
    </source>
</evidence>
<sequence>MAGRVRAPGRHVWQSCAAGNFSPAKSTLGNEAPWMPTVGASTLDREIRSATKLGNGKIYRGQLLFQPGNFQPALVPLVYPGSNGDYLSTICSDGQLTVDAVSGKVVLCEATGRDEVEKGEIVLRAGGMAMILMSTGAQDYDTIADAHVLLTSQVSFLDGTKIKGLYKLHRAPHGYNSLQGHSVPRRRGPHGG</sequence>
<evidence type="ECO:0000313" key="4">
    <source>
        <dbReference type="EMBL" id="ERN19451.1"/>
    </source>
</evidence>
<evidence type="ECO:0000313" key="5">
    <source>
        <dbReference type="Proteomes" id="UP000017836"/>
    </source>
</evidence>
<dbReference type="GO" id="GO:0006508">
    <property type="term" value="P:proteolysis"/>
    <property type="evidence" value="ECO:0007669"/>
    <property type="project" value="InterPro"/>
</dbReference>
<gene>
    <name evidence="4" type="ORF">AMTR_s00069p00180390</name>
</gene>
<dbReference type="SUPFAM" id="SSF52743">
    <property type="entry name" value="Subtilisin-like"/>
    <property type="match status" value="1"/>
</dbReference>
<dbReference type="HOGENOM" id="CLU_1416925_0_0_1"/>
<dbReference type="STRING" id="13333.U5D1E6"/>
<name>U5D1E6_AMBTC</name>
<dbReference type="AlphaFoldDB" id="U5D1E6"/>
<dbReference type="GO" id="GO:0004252">
    <property type="term" value="F:serine-type endopeptidase activity"/>
    <property type="evidence" value="ECO:0007669"/>
    <property type="project" value="InterPro"/>
</dbReference>
<keyword evidence="5" id="KW-1185">Reference proteome</keyword>
<organism evidence="4 5">
    <name type="scientific">Amborella trichopoda</name>
    <dbReference type="NCBI Taxonomy" id="13333"/>
    <lineage>
        <taxon>Eukaryota</taxon>
        <taxon>Viridiplantae</taxon>
        <taxon>Streptophyta</taxon>
        <taxon>Embryophyta</taxon>
        <taxon>Tracheophyta</taxon>
        <taxon>Spermatophyta</taxon>
        <taxon>Magnoliopsida</taxon>
        <taxon>Amborellales</taxon>
        <taxon>Amborellaceae</taxon>
        <taxon>Amborella</taxon>
    </lineage>
</organism>
<dbReference type="Gramene" id="ERN19451">
    <property type="protein sequence ID" value="ERN19451"/>
    <property type="gene ID" value="AMTR_s00069p00180390"/>
</dbReference>
<dbReference type="Gene3D" id="3.40.50.200">
    <property type="entry name" value="Peptidase S8/S53 domain"/>
    <property type="match status" value="1"/>
</dbReference>
<evidence type="ECO:0000256" key="1">
    <source>
        <dbReference type="ARBA" id="ARBA00011073"/>
    </source>
</evidence>
<accession>U5D1E6</accession>
<dbReference type="InterPro" id="IPR045051">
    <property type="entry name" value="SBT"/>
</dbReference>
<dbReference type="EMBL" id="KI392069">
    <property type="protein sequence ID" value="ERN19451.1"/>
    <property type="molecule type" value="Genomic_DNA"/>
</dbReference>
<dbReference type="InterPro" id="IPR003137">
    <property type="entry name" value="PA_domain"/>
</dbReference>
<dbReference type="Pfam" id="PF02225">
    <property type="entry name" value="PA"/>
    <property type="match status" value="1"/>
</dbReference>
<dbReference type="PANTHER" id="PTHR10795">
    <property type="entry name" value="PROPROTEIN CONVERTASE SUBTILISIN/KEXIN"/>
    <property type="match status" value="1"/>
</dbReference>
<dbReference type="InterPro" id="IPR036852">
    <property type="entry name" value="Peptidase_S8/S53_dom_sf"/>
</dbReference>
<dbReference type="eggNOG" id="ENOG502QPQR">
    <property type="taxonomic scope" value="Eukaryota"/>
</dbReference>
<protein>
    <recommendedName>
        <fullName evidence="3">PA domain-containing protein</fullName>
    </recommendedName>
</protein>
<comment type="similarity">
    <text evidence="1">Belongs to the peptidase S8 family.</text>
</comment>
<reference evidence="5" key="1">
    <citation type="journal article" date="2013" name="Science">
        <title>The Amborella genome and the evolution of flowering plants.</title>
        <authorList>
            <consortium name="Amborella Genome Project"/>
        </authorList>
    </citation>
    <scope>NUCLEOTIDE SEQUENCE [LARGE SCALE GENOMIC DNA]</scope>
</reference>
<dbReference type="CDD" id="cd02120">
    <property type="entry name" value="PA_subtilisin_like"/>
    <property type="match status" value="1"/>
</dbReference>
<dbReference type="OMA" id="GMAMILM"/>
<dbReference type="Gene3D" id="3.50.30.30">
    <property type="match status" value="1"/>
</dbReference>
<keyword evidence="2" id="KW-0732">Signal</keyword>